<evidence type="ECO:0000259" key="2">
    <source>
        <dbReference type="PROSITE" id="PS50878"/>
    </source>
</evidence>
<dbReference type="Gene3D" id="3.10.10.10">
    <property type="entry name" value="HIV Type 1 Reverse Transcriptase, subunit A, domain 1"/>
    <property type="match status" value="1"/>
</dbReference>
<keyword evidence="1" id="KW-0233">DNA recombination</keyword>
<evidence type="ECO:0000313" key="3">
    <source>
        <dbReference type="EMBL" id="CAC5397551.1"/>
    </source>
</evidence>
<dbReference type="InterPro" id="IPR043128">
    <property type="entry name" value="Rev_trsase/Diguanyl_cyclase"/>
</dbReference>
<dbReference type="InterPro" id="IPR052055">
    <property type="entry name" value="Hepadnavirus_pol/RT"/>
</dbReference>
<dbReference type="EMBL" id="CACVKT020005688">
    <property type="protein sequence ID" value="CAC5397551.1"/>
    <property type="molecule type" value="Genomic_DNA"/>
</dbReference>
<dbReference type="InterPro" id="IPR000477">
    <property type="entry name" value="RT_dom"/>
</dbReference>
<dbReference type="SUPFAM" id="SSF56349">
    <property type="entry name" value="DNA breaking-rejoining enzymes"/>
    <property type="match status" value="1"/>
</dbReference>
<dbReference type="Proteomes" id="UP000507470">
    <property type="component" value="Unassembled WGS sequence"/>
</dbReference>
<dbReference type="Pfam" id="PF00078">
    <property type="entry name" value="RVT_1"/>
    <property type="match status" value="1"/>
</dbReference>
<dbReference type="AlphaFoldDB" id="A0A6J8CNY3"/>
<dbReference type="PANTHER" id="PTHR33050:SF7">
    <property type="entry name" value="RIBONUCLEASE H"/>
    <property type="match status" value="1"/>
</dbReference>
<organism evidence="3 4">
    <name type="scientific">Mytilus coruscus</name>
    <name type="common">Sea mussel</name>
    <dbReference type="NCBI Taxonomy" id="42192"/>
    <lineage>
        <taxon>Eukaryota</taxon>
        <taxon>Metazoa</taxon>
        <taxon>Spiralia</taxon>
        <taxon>Lophotrochozoa</taxon>
        <taxon>Mollusca</taxon>
        <taxon>Bivalvia</taxon>
        <taxon>Autobranchia</taxon>
        <taxon>Pteriomorphia</taxon>
        <taxon>Mytilida</taxon>
        <taxon>Mytiloidea</taxon>
        <taxon>Mytilidae</taxon>
        <taxon>Mytilinae</taxon>
        <taxon>Mytilus</taxon>
    </lineage>
</organism>
<dbReference type="Gene3D" id="1.10.443.10">
    <property type="entry name" value="Intergrase catalytic core"/>
    <property type="match status" value="1"/>
</dbReference>
<dbReference type="GO" id="GO:0006310">
    <property type="term" value="P:DNA recombination"/>
    <property type="evidence" value="ECO:0007669"/>
    <property type="project" value="UniProtKB-KW"/>
</dbReference>
<gene>
    <name evidence="3" type="ORF">MCOR_31978</name>
</gene>
<dbReference type="InterPro" id="IPR013762">
    <property type="entry name" value="Integrase-like_cat_sf"/>
</dbReference>
<protein>
    <recommendedName>
        <fullName evidence="2">Reverse transcriptase domain-containing protein</fullName>
    </recommendedName>
</protein>
<dbReference type="InterPro" id="IPR011010">
    <property type="entry name" value="DNA_brk_join_enz"/>
</dbReference>
<dbReference type="Gene3D" id="3.30.70.270">
    <property type="match status" value="1"/>
</dbReference>
<proteinExistence type="predicted"/>
<dbReference type="GO" id="GO:0003677">
    <property type="term" value="F:DNA binding"/>
    <property type="evidence" value="ECO:0007669"/>
    <property type="project" value="InterPro"/>
</dbReference>
<dbReference type="OrthoDB" id="6144328at2759"/>
<evidence type="ECO:0000313" key="4">
    <source>
        <dbReference type="Proteomes" id="UP000507470"/>
    </source>
</evidence>
<dbReference type="InterPro" id="IPR043502">
    <property type="entry name" value="DNA/RNA_pol_sf"/>
</dbReference>
<evidence type="ECO:0000256" key="1">
    <source>
        <dbReference type="ARBA" id="ARBA00023172"/>
    </source>
</evidence>
<name>A0A6J8CNY3_MYTCO</name>
<dbReference type="PANTHER" id="PTHR33050">
    <property type="entry name" value="REVERSE TRANSCRIPTASE DOMAIN-CONTAINING PROTEIN"/>
    <property type="match status" value="1"/>
</dbReference>
<feature type="domain" description="Reverse transcriptase" evidence="2">
    <location>
        <begin position="1"/>
        <end position="212"/>
    </location>
</feature>
<accession>A0A6J8CNY3</accession>
<sequence length="450" mass="51081">MCDLNLSVWEKEIQDDFGKDFILHGIQFGFDIVESLDIPPKVQAKNHPSAMPSSPLYSIAHDQILVEIENGNYTIEDATKLVTPNCYMSKVDLKSAYRSVKISEASQKVTGFRWIFPNGKEYTLFDRKLPFGSKLAPSIFHRLSQAVRRMMARRGFTTVAYLDDFFICEKTKSRCREGMNLLITLLRALWFSISWSKVVDPCQQLTFLGVVIDSSKMEVRLPSKKLAELKADLADFSKRVHATKKRIAIPCREIKLGFCSGKENVLADMISRLHVRSMCESFMRFYLPCPLKSNLLVPPLQDFDPNRHLSRQNIQFHPEGVNKTKTIQFSERSLEVQLPAIRNSPLCPAQALMLSFKLVQSGIASCPAFLFKEGGQIVPLPQCSFLARLKDSLKEIGIDPIQYSGHSFRRGEASFAFKCGIPGELIQAQGDWKSDTYKRYLDPSFPTDNK</sequence>
<reference evidence="3 4" key="1">
    <citation type="submission" date="2020-06" db="EMBL/GenBank/DDBJ databases">
        <authorList>
            <person name="Li R."/>
            <person name="Bekaert M."/>
        </authorList>
    </citation>
    <scope>NUCLEOTIDE SEQUENCE [LARGE SCALE GENOMIC DNA]</scope>
    <source>
        <strain evidence="4">wild</strain>
    </source>
</reference>
<dbReference type="PROSITE" id="PS50878">
    <property type="entry name" value="RT_POL"/>
    <property type="match status" value="1"/>
</dbReference>
<dbReference type="GO" id="GO:0015074">
    <property type="term" value="P:DNA integration"/>
    <property type="evidence" value="ECO:0007669"/>
    <property type="project" value="InterPro"/>
</dbReference>
<keyword evidence="4" id="KW-1185">Reference proteome</keyword>
<dbReference type="SUPFAM" id="SSF56672">
    <property type="entry name" value="DNA/RNA polymerases"/>
    <property type="match status" value="1"/>
</dbReference>